<dbReference type="SUPFAM" id="SSF53474">
    <property type="entry name" value="alpha/beta-Hydrolases"/>
    <property type="match status" value="1"/>
</dbReference>
<dbReference type="Pfam" id="PF00975">
    <property type="entry name" value="Thioesterase"/>
    <property type="match status" value="1"/>
</dbReference>
<comment type="similarity">
    <text evidence="1">Belongs to the thioesterase family.</text>
</comment>
<dbReference type="Gene3D" id="3.40.50.1820">
    <property type="entry name" value="alpha/beta hydrolase"/>
    <property type="match status" value="1"/>
</dbReference>
<feature type="domain" description="Thioesterase" evidence="2">
    <location>
        <begin position="3"/>
        <end position="227"/>
    </location>
</feature>
<dbReference type="EMBL" id="QLMA01000008">
    <property type="protein sequence ID" value="RAJ76804.1"/>
    <property type="molecule type" value="Genomic_DNA"/>
</dbReference>
<evidence type="ECO:0000313" key="3">
    <source>
        <dbReference type="EMBL" id="RAJ76804.1"/>
    </source>
</evidence>
<protein>
    <submittedName>
        <fullName evidence="3">Surfactin synthase thioesterase subunit</fullName>
    </submittedName>
</protein>
<dbReference type="InterPro" id="IPR001031">
    <property type="entry name" value="Thioesterase"/>
</dbReference>
<dbReference type="PANTHER" id="PTHR11487:SF0">
    <property type="entry name" value="S-ACYL FATTY ACID SYNTHASE THIOESTERASE, MEDIUM CHAIN"/>
    <property type="match status" value="1"/>
</dbReference>
<dbReference type="Proteomes" id="UP000249819">
    <property type="component" value="Unassembled WGS sequence"/>
</dbReference>
<dbReference type="InterPro" id="IPR012223">
    <property type="entry name" value="TEII"/>
</dbReference>
<evidence type="ECO:0000259" key="2">
    <source>
        <dbReference type="Pfam" id="PF00975"/>
    </source>
</evidence>
<comment type="caution">
    <text evidence="3">The sequence shown here is derived from an EMBL/GenBank/DDBJ whole genome shotgun (WGS) entry which is preliminary data.</text>
</comment>
<gene>
    <name evidence="3" type="ORF">CLV59_108325</name>
</gene>
<dbReference type="PANTHER" id="PTHR11487">
    <property type="entry name" value="THIOESTERASE"/>
    <property type="match status" value="1"/>
</dbReference>
<organism evidence="3 4">
    <name type="scientific">Chitinophaga dinghuensis</name>
    <dbReference type="NCBI Taxonomy" id="1539050"/>
    <lineage>
        <taxon>Bacteria</taxon>
        <taxon>Pseudomonadati</taxon>
        <taxon>Bacteroidota</taxon>
        <taxon>Chitinophagia</taxon>
        <taxon>Chitinophagales</taxon>
        <taxon>Chitinophagaceae</taxon>
        <taxon>Chitinophaga</taxon>
    </lineage>
</organism>
<dbReference type="RefSeq" id="WP_111594503.1">
    <property type="nucleotide sequence ID" value="NZ_QLMA01000008.1"/>
</dbReference>
<keyword evidence="4" id="KW-1185">Reference proteome</keyword>
<evidence type="ECO:0000313" key="4">
    <source>
        <dbReference type="Proteomes" id="UP000249819"/>
    </source>
</evidence>
<dbReference type="AlphaFoldDB" id="A0A327VQT4"/>
<dbReference type="InterPro" id="IPR029058">
    <property type="entry name" value="AB_hydrolase_fold"/>
</dbReference>
<reference evidence="3 4" key="1">
    <citation type="submission" date="2018-06" db="EMBL/GenBank/DDBJ databases">
        <title>Genomic Encyclopedia of Archaeal and Bacterial Type Strains, Phase II (KMG-II): from individual species to whole genera.</title>
        <authorList>
            <person name="Goeker M."/>
        </authorList>
    </citation>
    <scope>NUCLEOTIDE SEQUENCE [LARGE SCALE GENOMIC DNA]</scope>
    <source>
        <strain evidence="3 4">DSM 29821</strain>
    </source>
</reference>
<accession>A0A327VQT4</accession>
<proteinExistence type="inferred from homology"/>
<sequence>MMQVFMLHFAGGNCYSYDFLRRLLPAGYQGITLELPGRGRRIGERLLRSRAAAVADYIRQITALRNPGCDYMIYGHSMGAGLGLHVARHFELQNDPPAALVVTGNAGPRIIEEEPAAPKRYLLGYEEFKEELRQLGGVSEELMTHKELYDFFEPIIRADFQIVEEEDDPDEDLTVHLPLIAAMGSEEKNADQIDNWKNYAHGYFNSKIFSGNHFFIYDHAPELKNTIVNSSKFLLHGF</sequence>
<evidence type="ECO:0000256" key="1">
    <source>
        <dbReference type="ARBA" id="ARBA00007169"/>
    </source>
</evidence>
<name>A0A327VQT4_9BACT</name>
<dbReference type="GO" id="GO:0008610">
    <property type="term" value="P:lipid biosynthetic process"/>
    <property type="evidence" value="ECO:0007669"/>
    <property type="project" value="TreeGrafter"/>
</dbReference>
<dbReference type="OrthoDB" id="2213423at2"/>